<gene>
    <name evidence="2" type="ORF">TWF506_001641</name>
</gene>
<protein>
    <submittedName>
        <fullName evidence="2">Uncharacterized protein</fullName>
    </submittedName>
</protein>
<comment type="caution">
    <text evidence="2">The sequence shown here is derived from an EMBL/GenBank/DDBJ whole genome shotgun (WGS) entry which is preliminary data.</text>
</comment>
<sequence length="460" mass="51593">MLPSAAKQQSNVRENAGRNVTPYMFNDYSNWLGGGDMMGPLYPSRPIYAGPSSEAGPSDPYSRLNTTSVLPTHENSTYGYAESPESSGSMGRVEPKVAITAEPRGALSLDIPKGSWTPCLKTSPNCYVNIPLGYSEFGWLRTENSKHFMRATGKLVNEREGISQSGFWIDGALFITTLHFGPWIKRSEQPTQRMLELYCGNEEYGFCVSTINHNMTGRHEDDTSIDVYLWKWNLVNDLAIFAPTCKAKEKSSPPPMIPFGHMVESDALFQYFDHLNGAKMLAIGYNNPQDNDLTDYVKKYTAWFPAIHGIQTDYFSLLWPHFKSVSIGSIRDIDPVHSELMVDCTVWKGFFGGPLAIEYEHPRFNRHPLVIGQIVSTRGHEASNRARFIPAGLRSYLTKTQPHPTSKGPGELGFPRISLASIQPPMEPIHSPQSLRYHAPASLYVTPQHEMPTGPPRYRW</sequence>
<evidence type="ECO:0000313" key="2">
    <source>
        <dbReference type="EMBL" id="KAK6521423.1"/>
    </source>
</evidence>
<evidence type="ECO:0000256" key="1">
    <source>
        <dbReference type="SAM" id="MobiDB-lite"/>
    </source>
</evidence>
<dbReference type="EMBL" id="JAVHJM010000001">
    <property type="protein sequence ID" value="KAK6521423.1"/>
    <property type="molecule type" value="Genomic_DNA"/>
</dbReference>
<dbReference type="AlphaFoldDB" id="A0AAN8NHM3"/>
<feature type="region of interest" description="Disordered" evidence="1">
    <location>
        <begin position="50"/>
        <end position="92"/>
    </location>
</feature>
<organism evidence="2 3">
    <name type="scientific">Arthrobotrys conoides</name>
    <dbReference type="NCBI Taxonomy" id="74498"/>
    <lineage>
        <taxon>Eukaryota</taxon>
        <taxon>Fungi</taxon>
        <taxon>Dikarya</taxon>
        <taxon>Ascomycota</taxon>
        <taxon>Pezizomycotina</taxon>
        <taxon>Orbiliomycetes</taxon>
        <taxon>Orbiliales</taxon>
        <taxon>Orbiliaceae</taxon>
        <taxon>Arthrobotrys</taxon>
    </lineage>
</organism>
<keyword evidence="3" id="KW-1185">Reference proteome</keyword>
<feature type="compositionally biased region" description="Polar residues" evidence="1">
    <location>
        <begin position="63"/>
        <end position="89"/>
    </location>
</feature>
<evidence type="ECO:0000313" key="3">
    <source>
        <dbReference type="Proteomes" id="UP001307849"/>
    </source>
</evidence>
<accession>A0AAN8NHM3</accession>
<proteinExistence type="predicted"/>
<reference evidence="2 3" key="1">
    <citation type="submission" date="2019-10" db="EMBL/GenBank/DDBJ databases">
        <authorList>
            <person name="Palmer J.M."/>
        </authorList>
    </citation>
    <scope>NUCLEOTIDE SEQUENCE [LARGE SCALE GENOMIC DNA]</scope>
    <source>
        <strain evidence="2 3">TWF506</strain>
    </source>
</reference>
<dbReference type="Proteomes" id="UP001307849">
    <property type="component" value="Unassembled WGS sequence"/>
</dbReference>
<name>A0AAN8NHM3_9PEZI</name>